<dbReference type="GO" id="GO:0016020">
    <property type="term" value="C:membrane"/>
    <property type="evidence" value="ECO:0007669"/>
    <property type="project" value="UniProtKB-SubCell"/>
</dbReference>
<keyword evidence="5 12" id="KW-1133">Transmembrane helix</keyword>
<keyword evidence="8 12" id="KW-0472">Membrane</keyword>
<keyword evidence="3 11" id="KW-0894">Sodium channel</keyword>
<keyword evidence="4 11" id="KW-0812">Transmembrane</keyword>
<dbReference type="GO" id="GO:0005272">
    <property type="term" value="F:sodium channel activity"/>
    <property type="evidence" value="ECO:0007669"/>
    <property type="project" value="UniProtKB-KW"/>
</dbReference>
<evidence type="ECO:0000256" key="7">
    <source>
        <dbReference type="ARBA" id="ARBA00023065"/>
    </source>
</evidence>
<evidence type="ECO:0000256" key="9">
    <source>
        <dbReference type="ARBA" id="ARBA00023201"/>
    </source>
</evidence>
<feature type="non-terminal residue" evidence="14">
    <location>
        <position position="1"/>
    </location>
</feature>
<dbReference type="Proteomes" id="UP001497497">
    <property type="component" value="Unassembled WGS sequence"/>
</dbReference>
<reference evidence="14 15" key="1">
    <citation type="submission" date="2024-04" db="EMBL/GenBank/DDBJ databases">
        <authorList>
            <consortium name="Genoscope - CEA"/>
            <person name="William W."/>
        </authorList>
    </citation>
    <scope>NUCLEOTIDE SEQUENCE [LARGE SCALE GENOMIC DNA]</scope>
</reference>
<evidence type="ECO:0000256" key="11">
    <source>
        <dbReference type="RuleBase" id="RU000679"/>
    </source>
</evidence>
<keyword evidence="7 11" id="KW-0406">Ion transport</keyword>
<dbReference type="InterPro" id="IPR001873">
    <property type="entry name" value="ENaC"/>
</dbReference>
<accession>A0AAV2HDS6</accession>
<keyword evidence="9 11" id="KW-0739">Sodium transport</keyword>
<keyword evidence="13" id="KW-0732">Signal</keyword>
<evidence type="ECO:0000256" key="1">
    <source>
        <dbReference type="ARBA" id="ARBA00004141"/>
    </source>
</evidence>
<organism evidence="14 15">
    <name type="scientific">Lymnaea stagnalis</name>
    <name type="common">Great pond snail</name>
    <name type="synonym">Helix stagnalis</name>
    <dbReference type="NCBI Taxonomy" id="6523"/>
    <lineage>
        <taxon>Eukaryota</taxon>
        <taxon>Metazoa</taxon>
        <taxon>Spiralia</taxon>
        <taxon>Lophotrochozoa</taxon>
        <taxon>Mollusca</taxon>
        <taxon>Gastropoda</taxon>
        <taxon>Heterobranchia</taxon>
        <taxon>Euthyneura</taxon>
        <taxon>Panpulmonata</taxon>
        <taxon>Hygrophila</taxon>
        <taxon>Lymnaeoidea</taxon>
        <taxon>Lymnaeidae</taxon>
        <taxon>Lymnaea</taxon>
    </lineage>
</organism>
<evidence type="ECO:0000256" key="5">
    <source>
        <dbReference type="ARBA" id="ARBA00022989"/>
    </source>
</evidence>
<dbReference type="EMBL" id="CAXITT010000066">
    <property type="protein sequence ID" value="CAL1530283.1"/>
    <property type="molecule type" value="Genomic_DNA"/>
</dbReference>
<comment type="subcellular location">
    <subcellularLocation>
        <location evidence="1">Membrane</location>
        <topology evidence="1">Multi-pass membrane protein</topology>
    </subcellularLocation>
</comment>
<sequence>GQITTWNVLVGFSRVVFSCMEPVPQSESEEERNCVQTECSQHFHDTASIPIVSKFVGAKSKTARCLWSIALLILVCFSTVHIIWLIRDYTSFKKYSKIKMESSNFEFPSVTFCNINPMRMSQKEKVDKKLQELIEAIDPRVILKSFNNYSTNAYLNK</sequence>
<evidence type="ECO:0000256" key="2">
    <source>
        <dbReference type="ARBA" id="ARBA00022448"/>
    </source>
</evidence>
<evidence type="ECO:0000256" key="12">
    <source>
        <dbReference type="SAM" id="Phobius"/>
    </source>
</evidence>
<dbReference type="AlphaFoldDB" id="A0AAV2HDS6"/>
<evidence type="ECO:0000256" key="10">
    <source>
        <dbReference type="ARBA" id="ARBA00023303"/>
    </source>
</evidence>
<evidence type="ECO:0000256" key="4">
    <source>
        <dbReference type="ARBA" id="ARBA00022692"/>
    </source>
</evidence>
<comment type="similarity">
    <text evidence="11">Belongs to the amiloride-sensitive sodium channel (TC 1.A.6) family.</text>
</comment>
<keyword evidence="10 11" id="KW-0407">Ion channel</keyword>
<feature type="signal peptide" evidence="13">
    <location>
        <begin position="1"/>
        <end position="18"/>
    </location>
</feature>
<evidence type="ECO:0000256" key="6">
    <source>
        <dbReference type="ARBA" id="ARBA00023053"/>
    </source>
</evidence>
<keyword evidence="6" id="KW-0915">Sodium</keyword>
<evidence type="ECO:0000256" key="3">
    <source>
        <dbReference type="ARBA" id="ARBA00022461"/>
    </source>
</evidence>
<evidence type="ECO:0000256" key="13">
    <source>
        <dbReference type="SAM" id="SignalP"/>
    </source>
</evidence>
<proteinExistence type="inferred from homology"/>
<evidence type="ECO:0000313" key="15">
    <source>
        <dbReference type="Proteomes" id="UP001497497"/>
    </source>
</evidence>
<gene>
    <name evidence="14" type="ORF">GSLYS_00004416001</name>
</gene>
<evidence type="ECO:0000256" key="8">
    <source>
        <dbReference type="ARBA" id="ARBA00023136"/>
    </source>
</evidence>
<dbReference type="Pfam" id="PF00858">
    <property type="entry name" value="ASC"/>
    <property type="match status" value="1"/>
</dbReference>
<comment type="caution">
    <text evidence="14">The sequence shown here is derived from an EMBL/GenBank/DDBJ whole genome shotgun (WGS) entry which is preliminary data.</text>
</comment>
<evidence type="ECO:0000313" key="14">
    <source>
        <dbReference type="EMBL" id="CAL1530283.1"/>
    </source>
</evidence>
<keyword evidence="2 11" id="KW-0813">Transport</keyword>
<feature type="transmembrane region" description="Helical" evidence="12">
    <location>
        <begin position="66"/>
        <end position="86"/>
    </location>
</feature>
<feature type="chain" id="PRO_5043718686" evidence="13">
    <location>
        <begin position="19"/>
        <end position="157"/>
    </location>
</feature>
<name>A0AAV2HDS6_LYMST</name>
<protein>
    <submittedName>
        <fullName evidence="14">Uncharacterized protein</fullName>
    </submittedName>
</protein>
<keyword evidence="15" id="KW-1185">Reference proteome</keyword>